<evidence type="ECO:0000313" key="1">
    <source>
        <dbReference type="EMBL" id="WEU40372.1"/>
    </source>
</evidence>
<dbReference type="KEGG" id="oyw:OdinLCB4_000100"/>
<name>A0AAF0D292_ODILC</name>
<accession>A0AAF0D292</accession>
<dbReference type="AlphaFoldDB" id="A0AAF0D292"/>
<organism evidence="1 2">
    <name type="scientific">Odinarchaeota yellowstonii (strain LCB_4)</name>
    <dbReference type="NCBI Taxonomy" id="1841599"/>
    <lineage>
        <taxon>Archaea</taxon>
        <taxon>Promethearchaeati</taxon>
        <taxon>Candidatus Odinarchaeota</taxon>
        <taxon>Candidatus Odinarchaeia</taxon>
        <taxon>Candidatus Odinarchaeales</taxon>
        <taxon>Candidatus Odinarchaeaceae</taxon>
        <taxon>Candidatus Odinarchaeum</taxon>
    </lineage>
</organism>
<dbReference type="EMBL" id="CP091871">
    <property type="protein sequence ID" value="WEU40372.1"/>
    <property type="molecule type" value="Genomic_DNA"/>
</dbReference>
<proteinExistence type="predicted"/>
<gene>
    <name evidence="1" type="ORF">OdinLCB4_000100</name>
</gene>
<reference evidence="1" key="2">
    <citation type="journal article" date="2022" name="Nat. Microbiol.">
        <title>A closed Candidatus Odinarchaeum chromosome exposes Asgard archaeal viruses.</title>
        <authorList>
            <person name="Tamarit D."/>
            <person name="Caceres E.F."/>
            <person name="Krupovic M."/>
            <person name="Nijland R."/>
            <person name="Eme L."/>
            <person name="Robinson N.P."/>
            <person name="Ettema T.J.G."/>
        </authorList>
    </citation>
    <scope>NUCLEOTIDE SEQUENCE</scope>
    <source>
        <strain evidence="1">LCB_4</strain>
    </source>
</reference>
<sequence>MGRQIYCITEEGELKSVSELGKDSCAIIIDTEEKIIYTAIPDNAPVRERFITARLAAELKRANGLVYKIQSIPAK</sequence>
<dbReference type="Proteomes" id="UP000186851">
    <property type="component" value="Chromosome"/>
</dbReference>
<evidence type="ECO:0000313" key="2">
    <source>
        <dbReference type="Proteomes" id="UP000186851"/>
    </source>
</evidence>
<protein>
    <submittedName>
        <fullName evidence="1">Uncharacterized protein</fullName>
    </submittedName>
</protein>
<reference evidence="1" key="1">
    <citation type="journal article" date="2017" name="Nature">
        <title>Asgard archaea illuminate the origin of eukaryotic cellular complexity.</title>
        <authorList>
            <person name="Zaremba-Niedzwiedzka K."/>
            <person name="Caceres E.F."/>
            <person name="Saw J.H."/>
            <person name="Backstrom D."/>
            <person name="Juzokaite L."/>
            <person name="Vancaester E."/>
            <person name="Seitz K.W."/>
            <person name="Anantharaman K."/>
            <person name="Starnawski P."/>
            <person name="Kjeldsen K.U."/>
            <person name="Scott M.B."/>
            <person name="Nunoura T."/>
            <person name="Banfield J.F."/>
            <person name="Schramm A."/>
            <person name="Baker B.J."/>
            <person name="Spang A."/>
            <person name="Ettema T.J.G."/>
        </authorList>
    </citation>
    <scope>NUCLEOTIDE SEQUENCE</scope>
    <source>
        <strain evidence="1">LCB_4</strain>
    </source>
</reference>